<keyword evidence="1" id="KW-0812">Transmembrane</keyword>
<evidence type="ECO:0000256" key="1">
    <source>
        <dbReference type="SAM" id="Phobius"/>
    </source>
</evidence>
<dbReference type="Gene3D" id="2.60.40.10">
    <property type="entry name" value="Immunoglobulins"/>
    <property type="match status" value="1"/>
</dbReference>
<keyword evidence="1" id="KW-0472">Membrane</keyword>
<dbReference type="Pfam" id="PF00041">
    <property type="entry name" value="fn3"/>
    <property type="match status" value="1"/>
</dbReference>
<feature type="domain" description="Fibronectin type-III" evidence="3">
    <location>
        <begin position="221"/>
        <end position="312"/>
    </location>
</feature>
<keyword evidence="5" id="KW-1185">Reference proteome</keyword>
<dbReference type="InterPro" id="IPR036116">
    <property type="entry name" value="FN3_sf"/>
</dbReference>
<dbReference type="SUPFAM" id="SSF49265">
    <property type="entry name" value="Fibronectin type III"/>
    <property type="match status" value="1"/>
</dbReference>
<keyword evidence="2" id="KW-0732">Signal</keyword>
<evidence type="ECO:0000256" key="2">
    <source>
        <dbReference type="SAM" id="SignalP"/>
    </source>
</evidence>
<protein>
    <submittedName>
        <fullName evidence="4">Fibronectin type III domain-containing protein</fullName>
    </submittedName>
</protein>
<keyword evidence="1" id="KW-1133">Transmembrane helix</keyword>
<evidence type="ECO:0000313" key="5">
    <source>
        <dbReference type="Proteomes" id="UP001199260"/>
    </source>
</evidence>
<organism evidence="4 5">
    <name type="scientific">Comamonas koreensis</name>
    <dbReference type="NCBI Taxonomy" id="160825"/>
    <lineage>
        <taxon>Bacteria</taxon>
        <taxon>Pseudomonadati</taxon>
        <taxon>Pseudomonadota</taxon>
        <taxon>Betaproteobacteria</taxon>
        <taxon>Burkholderiales</taxon>
        <taxon>Comamonadaceae</taxon>
        <taxon>Comamonas</taxon>
    </lineage>
</organism>
<feature type="chain" id="PRO_5043599227" evidence="2">
    <location>
        <begin position="29"/>
        <end position="350"/>
    </location>
</feature>
<gene>
    <name evidence="4" type="ORF">LPW39_16325</name>
</gene>
<dbReference type="InterPro" id="IPR013783">
    <property type="entry name" value="Ig-like_fold"/>
</dbReference>
<feature type="transmembrane region" description="Helical" evidence="1">
    <location>
        <begin position="319"/>
        <end position="340"/>
    </location>
</feature>
<dbReference type="CDD" id="cd00063">
    <property type="entry name" value="FN3"/>
    <property type="match status" value="1"/>
</dbReference>
<comment type="caution">
    <text evidence="4">The sequence shown here is derived from an EMBL/GenBank/DDBJ whole genome shotgun (WGS) entry which is preliminary data.</text>
</comment>
<proteinExistence type="predicted"/>
<feature type="signal peptide" evidence="2">
    <location>
        <begin position="1"/>
        <end position="28"/>
    </location>
</feature>
<dbReference type="Proteomes" id="UP001199260">
    <property type="component" value="Unassembled WGS sequence"/>
</dbReference>
<dbReference type="AlphaFoldDB" id="A0AAW4XZ95"/>
<sequence>MACPRHYRLGSGTALVLLAGILTPAAHAAELVVNGGFEQNAGAGSMGFSGWQAMSQLGSQGGFYAQQGSQSALTPVAVAAPPQGVFAAMSDQPGPGAHALYQDIAIPSGKSATLSVQVYLQNAAAPSAAPATLDFLTVPNQQARIDIMDPAAPWNDVGAGVLANVFQWSGGATSGGYQSIQRDVTAYAGRTIRLRLAEVDNRQSLFFGVDAVSVISSDVTPPASVGADRQGNTVTLTFPPVASTPTETVTGYQAQCVPAGGGDTITATGTQSPIAVSGLVPGVAYTCTVAAQTSVGSGPGSPPVTVPGSPAAAAAPIPAWSLLSTLLASFLVLGGVGLGARRRAVRVLRR</sequence>
<reference evidence="4 5" key="1">
    <citation type="submission" date="2021-11" db="EMBL/GenBank/DDBJ databases">
        <title>Genome sequence.</title>
        <authorList>
            <person name="Sun Q."/>
        </authorList>
    </citation>
    <scope>NUCLEOTIDE SEQUENCE [LARGE SCALE GENOMIC DNA]</scope>
    <source>
        <strain evidence="4 5">KCTC 12005</strain>
    </source>
</reference>
<dbReference type="Gene3D" id="2.60.120.260">
    <property type="entry name" value="Galactose-binding domain-like"/>
    <property type="match status" value="1"/>
</dbReference>
<dbReference type="SMART" id="SM00060">
    <property type="entry name" value="FN3"/>
    <property type="match status" value="1"/>
</dbReference>
<dbReference type="PROSITE" id="PS50853">
    <property type="entry name" value="FN3"/>
    <property type="match status" value="1"/>
</dbReference>
<evidence type="ECO:0000259" key="3">
    <source>
        <dbReference type="PROSITE" id="PS50853"/>
    </source>
</evidence>
<name>A0AAW4XZ95_9BURK</name>
<dbReference type="RefSeq" id="WP_230777504.1">
    <property type="nucleotide sequence ID" value="NZ_JAJNCT010000021.1"/>
</dbReference>
<evidence type="ECO:0000313" key="4">
    <source>
        <dbReference type="EMBL" id="MCD2166691.1"/>
    </source>
</evidence>
<accession>A0AAW4XZ95</accession>
<dbReference type="EMBL" id="JAJNCT010000021">
    <property type="protein sequence ID" value="MCD2166691.1"/>
    <property type="molecule type" value="Genomic_DNA"/>
</dbReference>
<dbReference type="InterPro" id="IPR003961">
    <property type="entry name" value="FN3_dom"/>
</dbReference>